<dbReference type="SUPFAM" id="SSF50475">
    <property type="entry name" value="FMN-binding split barrel"/>
    <property type="match status" value="1"/>
</dbReference>
<evidence type="ECO:0000313" key="3">
    <source>
        <dbReference type="EMBL" id="GIM66487.1"/>
    </source>
</evidence>
<dbReference type="InterPro" id="IPR050268">
    <property type="entry name" value="NADH-dep_flavin_reductase"/>
</dbReference>
<dbReference type="SMART" id="SM00903">
    <property type="entry name" value="Flavin_Reduct"/>
    <property type="match status" value="1"/>
</dbReference>
<protein>
    <submittedName>
        <fullName evidence="3">Oxidoreductase</fullName>
    </submittedName>
</protein>
<name>A0A919S6U6_9ACTN</name>
<reference evidence="3" key="1">
    <citation type="submission" date="2021-03" db="EMBL/GenBank/DDBJ databases">
        <title>Whole genome shotgun sequence of Actinoplanes auranticolor NBRC 12245.</title>
        <authorList>
            <person name="Komaki H."/>
            <person name="Tamura T."/>
        </authorList>
    </citation>
    <scope>NUCLEOTIDE SEQUENCE</scope>
    <source>
        <strain evidence="3">NBRC 12245</strain>
    </source>
</reference>
<evidence type="ECO:0000256" key="1">
    <source>
        <dbReference type="ARBA" id="ARBA00023002"/>
    </source>
</evidence>
<dbReference type="AlphaFoldDB" id="A0A919S6U6"/>
<accession>A0A919S6U6</accession>
<feature type="domain" description="Flavin reductase like" evidence="2">
    <location>
        <begin position="37"/>
        <end position="181"/>
    </location>
</feature>
<organism evidence="3 4">
    <name type="scientific">Actinoplanes auranticolor</name>
    <dbReference type="NCBI Taxonomy" id="47988"/>
    <lineage>
        <taxon>Bacteria</taxon>
        <taxon>Bacillati</taxon>
        <taxon>Actinomycetota</taxon>
        <taxon>Actinomycetes</taxon>
        <taxon>Micromonosporales</taxon>
        <taxon>Micromonosporaceae</taxon>
        <taxon>Actinoplanes</taxon>
    </lineage>
</organism>
<dbReference type="RefSeq" id="WP_212988360.1">
    <property type="nucleotide sequence ID" value="NZ_BAABEA010000042.1"/>
</dbReference>
<keyword evidence="4" id="KW-1185">Reference proteome</keyword>
<dbReference type="EMBL" id="BOQL01000020">
    <property type="protein sequence ID" value="GIM66487.1"/>
    <property type="molecule type" value="Genomic_DNA"/>
</dbReference>
<keyword evidence="1" id="KW-0560">Oxidoreductase</keyword>
<dbReference type="InterPro" id="IPR002563">
    <property type="entry name" value="Flavin_Rdtase-like_dom"/>
</dbReference>
<comment type="caution">
    <text evidence="3">The sequence shown here is derived from an EMBL/GenBank/DDBJ whole genome shotgun (WGS) entry which is preliminary data.</text>
</comment>
<dbReference type="Pfam" id="PF01613">
    <property type="entry name" value="Flavin_Reduct"/>
    <property type="match status" value="1"/>
</dbReference>
<proteinExistence type="predicted"/>
<dbReference type="PANTHER" id="PTHR30466:SF1">
    <property type="entry name" value="FMN REDUCTASE (NADH) RUTF"/>
    <property type="match status" value="1"/>
</dbReference>
<dbReference type="Proteomes" id="UP000681340">
    <property type="component" value="Unassembled WGS sequence"/>
</dbReference>
<gene>
    <name evidence="3" type="ORF">Aau02nite_23150</name>
</gene>
<evidence type="ECO:0000259" key="2">
    <source>
        <dbReference type="SMART" id="SM00903"/>
    </source>
</evidence>
<dbReference type="Gene3D" id="2.30.110.10">
    <property type="entry name" value="Electron Transport, Fmn-binding Protein, Chain A"/>
    <property type="match status" value="1"/>
</dbReference>
<dbReference type="GO" id="GO:0010181">
    <property type="term" value="F:FMN binding"/>
    <property type="evidence" value="ECO:0007669"/>
    <property type="project" value="InterPro"/>
</dbReference>
<dbReference type="InterPro" id="IPR012349">
    <property type="entry name" value="Split_barrel_FMN-bd"/>
</dbReference>
<evidence type="ECO:0000313" key="4">
    <source>
        <dbReference type="Proteomes" id="UP000681340"/>
    </source>
</evidence>
<dbReference type="GO" id="GO:0042602">
    <property type="term" value="F:riboflavin reductase (NADPH) activity"/>
    <property type="evidence" value="ECO:0007669"/>
    <property type="project" value="TreeGrafter"/>
</dbReference>
<sequence>MKQQIRPSSRLIQRLLPSGDEPEPWGDHEKVWLRSVLGRFTTGVTVITAAGPEEPIGMTANAFSSVSLDPPLVLVCLNAQSRSGSDIRDAGHFAVNILAEAQQPLAKVFARWDPHRFRDIDTFTSYTGAPILAGALGYLDCTLHEQLTGGTHSVLIGRVVAAGIAESHASPLVFFDGGYRRLHPD</sequence>
<dbReference type="PANTHER" id="PTHR30466">
    <property type="entry name" value="FLAVIN REDUCTASE"/>
    <property type="match status" value="1"/>
</dbReference>